<name>A0A5J9WBM8_9POAL</name>
<keyword evidence="7" id="KW-1185">Reference proteome</keyword>
<keyword evidence="2" id="KW-0805">Transcription regulation</keyword>
<feature type="non-terminal residue" evidence="6">
    <location>
        <position position="1"/>
    </location>
</feature>
<dbReference type="PANTHER" id="PTHR45959:SF2">
    <property type="entry name" value="BHLH TRANSCRIPTION FACTOR"/>
    <property type="match status" value="1"/>
</dbReference>
<evidence type="ECO:0000313" key="6">
    <source>
        <dbReference type="EMBL" id="TVU45749.1"/>
    </source>
</evidence>
<feature type="compositionally biased region" description="Polar residues" evidence="4">
    <location>
        <begin position="93"/>
        <end position="115"/>
    </location>
</feature>
<evidence type="ECO:0000259" key="5">
    <source>
        <dbReference type="PROSITE" id="PS50888"/>
    </source>
</evidence>
<dbReference type="PROSITE" id="PS50888">
    <property type="entry name" value="BHLH"/>
    <property type="match status" value="1"/>
</dbReference>
<dbReference type="SUPFAM" id="SSF47459">
    <property type="entry name" value="HLH, helix-loop-helix DNA-binding domain"/>
    <property type="match status" value="1"/>
</dbReference>
<evidence type="ECO:0000256" key="1">
    <source>
        <dbReference type="ARBA" id="ARBA00005510"/>
    </source>
</evidence>
<reference evidence="6 7" key="1">
    <citation type="journal article" date="2019" name="Sci. Rep.">
        <title>A high-quality genome of Eragrostis curvula grass provides insights into Poaceae evolution and supports new strategies to enhance forage quality.</title>
        <authorList>
            <person name="Carballo J."/>
            <person name="Santos B.A.C.M."/>
            <person name="Zappacosta D."/>
            <person name="Garbus I."/>
            <person name="Selva J.P."/>
            <person name="Gallo C.A."/>
            <person name="Diaz A."/>
            <person name="Albertini E."/>
            <person name="Caccamo M."/>
            <person name="Echenique V."/>
        </authorList>
    </citation>
    <scope>NUCLEOTIDE SEQUENCE [LARGE SCALE GENOMIC DNA]</scope>
    <source>
        <strain evidence="7">cv. Victoria</strain>
        <tissue evidence="6">Leaf</tissue>
    </source>
</reference>
<dbReference type="InterPro" id="IPR011598">
    <property type="entry name" value="bHLH_dom"/>
</dbReference>
<gene>
    <name evidence="6" type="ORF">EJB05_05247</name>
</gene>
<dbReference type="PANTHER" id="PTHR45959">
    <property type="entry name" value="BHLH TRANSCRIPTION FACTOR"/>
    <property type="match status" value="1"/>
</dbReference>
<protein>
    <recommendedName>
        <fullName evidence="5">BHLH domain-containing protein</fullName>
    </recommendedName>
</protein>
<dbReference type="InterPro" id="IPR052610">
    <property type="entry name" value="bHLH_transcription_regulator"/>
</dbReference>
<dbReference type="GO" id="GO:0046983">
    <property type="term" value="F:protein dimerization activity"/>
    <property type="evidence" value="ECO:0007669"/>
    <property type="project" value="InterPro"/>
</dbReference>
<dbReference type="SMART" id="SM00353">
    <property type="entry name" value="HLH"/>
    <property type="match status" value="1"/>
</dbReference>
<dbReference type="OrthoDB" id="690068at2759"/>
<dbReference type="Pfam" id="PF00010">
    <property type="entry name" value="HLH"/>
    <property type="match status" value="1"/>
</dbReference>
<dbReference type="Gene3D" id="4.10.280.10">
    <property type="entry name" value="Helix-loop-helix DNA-binding domain"/>
    <property type="match status" value="1"/>
</dbReference>
<accession>A0A5J9WBM8</accession>
<comment type="similarity">
    <text evidence="1">Belongs to the bHLH protein family.</text>
</comment>
<keyword evidence="3" id="KW-0804">Transcription</keyword>
<dbReference type="Gramene" id="TVU45749">
    <property type="protein sequence ID" value="TVU45749"/>
    <property type="gene ID" value="EJB05_05247"/>
</dbReference>
<dbReference type="InterPro" id="IPR036638">
    <property type="entry name" value="HLH_DNA-bd_sf"/>
</dbReference>
<feature type="domain" description="BHLH" evidence="5">
    <location>
        <begin position="168"/>
        <end position="217"/>
    </location>
</feature>
<proteinExistence type="inferred from homology"/>
<dbReference type="EMBL" id="RWGY01000004">
    <property type="protein sequence ID" value="TVU45749.1"/>
    <property type="molecule type" value="Genomic_DNA"/>
</dbReference>
<sequence>MSSTICGSMEDSTMFLQWALSTLQHEHPPATPAPAYDDGGHTFPSSLPELLYSASLNSSMVPGEPPAREGHRATTSWSSGDSGGGGRSASTGKRSPSQNTVRYSTPPSSRTNQPVSWNFSSAAAAAQPSGDSAAASMATDDVVGGVPQMVQEPPLRRFTAKRSGSPSSSAPFHIIAERKRREKINQRFIELSTVIPGLKKMDKATILSDATRYVKELQEKLKAHEYGCSNVHRKVPGKKPCIAVRDDKDHSSPSRDVLPEIEARISEGNVMVRIHCEDVRGVLVRLLAEVEGLHLSIVHANAMPFSASTMIVNITAKASSLTLFTIENGKHIVLWSDKQIYQ</sequence>
<organism evidence="6 7">
    <name type="scientific">Eragrostis curvula</name>
    <name type="common">weeping love grass</name>
    <dbReference type="NCBI Taxonomy" id="38414"/>
    <lineage>
        <taxon>Eukaryota</taxon>
        <taxon>Viridiplantae</taxon>
        <taxon>Streptophyta</taxon>
        <taxon>Embryophyta</taxon>
        <taxon>Tracheophyta</taxon>
        <taxon>Spermatophyta</taxon>
        <taxon>Magnoliopsida</taxon>
        <taxon>Liliopsida</taxon>
        <taxon>Poales</taxon>
        <taxon>Poaceae</taxon>
        <taxon>PACMAD clade</taxon>
        <taxon>Chloridoideae</taxon>
        <taxon>Eragrostideae</taxon>
        <taxon>Eragrostidinae</taxon>
        <taxon>Eragrostis</taxon>
    </lineage>
</organism>
<evidence type="ECO:0000256" key="4">
    <source>
        <dbReference type="SAM" id="MobiDB-lite"/>
    </source>
</evidence>
<feature type="region of interest" description="Disordered" evidence="4">
    <location>
        <begin position="57"/>
        <end position="115"/>
    </location>
</feature>
<dbReference type="AlphaFoldDB" id="A0A5J9WBM8"/>
<evidence type="ECO:0000256" key="2">
    <source>
        <dbReference type="ARBA" id="ARBA00023015"/>
    </source>
</evidence>
<evidence type="ECO:0000256" key="3">
    <source>
        <dbReference type="ARBA" id="ARBA00023163"/>
    </source>
</evidence>
<dbReference type="Proteomes" id="UP000324897">
    <property type="component" value="Chromosome 5"/>
</dbReference>
<comment type="caution">
    <text evidence="6">The sequence shown here is derived from an EMBL/GenBank/DDBJ whole genome shotgun (WGS) entry which is preliminary data.</text>
</comment>
<evidence type="ECO:0000313" key="7">
    <source>
        <dbReference type="Proteomes" id="UP000324897"/>
    </source>
</evidence>